<dbReference type="OMA" id="VNVMAHV"/>
<evidence type="ECO:0000313" key="4">
    <source>
        <dbReference type="Proteomes" id="UP000053246"/>
    </source>
</evidence>
<keyword evidence="2" id="KW-0560">Oxidoreductase</keyword>
<dbReference type="AlphaFoldDB" id="A0A9X0HZN6"/>
<dbReference type="PANTHER" id="PTHR43669:SF3">
    <property type="entry name" value="ALCOHOL DEHYDROGENASE, PUTATIVE (AFU_ORTHOLOGUE AFUA_3G03445)-RELATED"/>
    <property type="match status" value="1"/>
</dbReference>
<dbReference type="EMBL" id="LMWI01000002">
    <property type="protein sequence ID" value="KUJ44136.1"/>
    <property type="molecule type" value="Genomic_DNA"/>
</dbReference>
<evidence type="ECO:0000256" key="1">
    <source>
        <dbReference type="ARBA" id="ARBA00006484"/>
    </source>
</evidence>
<dbReference type="PROSITE" id="PS00061">
    <property type="entry name" value="ADH_SHORT"/>
    <property type="match status" value="1"/>
</dbReference>
<keyword evidence="4" id="KW-1185">Reference proteome</keyword>
<dbReference type="GO" id="GO:0016491">
    <property type="term" value="F:oxidoreductase activity"/>
    <property type="evidence" value="ECO:0007669"/>
    <property type="project" value="UniProtKB-KW"/>
</dbReference>
<dbReference type="InterPro" id="IPR020904">
    <property type="entry name" value="Sc_DH/Rdtase_CS"/>
</dbReference>
<comment type="similarity">
    <text evidence="1">Belongs to the short-chain dehydrogenases/reductases (SDR) family.</text>
</comment>
<protein>
    <submittedName>
        <fullName evidence="3">Dehydrogenase</fullName>
    </submittedName>
</protein>
<dbReference type="Proteomes" id="UP000053246">
    <property type="component" value="Unassembled WGS sequence"/>
</dbReference>
<gene>
    <name evidence="3" type="ORF">ADL17_12920</name>
</gene>
<evidence type="ECO:0000313" key="3">
    <source>
        <dbReference type="EMBL" id="KUJ44136.1"/>
    </source>
</evidence>
<dbReference type="SUPFAM" id="SSF51735">
    <property type="entry name" value="NAD(P)-binding Rossmann-fold domains"/>
    <property type="match status" value="1"/>
</dbReference>
<comment type="caution">
    <text evidence="3">The sequence shown here is derived from an EMBL/GenBank/DDBJ whole genome shotgun (WGS) entry which is preliminary data.</text>
</comment>
<reference evidence="3 4" key="1">
    <citation type="submission" date="2015-10" db="EMBL/GenBank/DDBJ databases">
        <authorList>
            <person name="Ju K.-S."/>
            <person name="Doroghazi J.R."/>
            <person name="Metcalf W.W."/>
        </authorList>
    </citation>
    <scope>NUCLEOTIDE SEQUENCE [LARGE SCALE GENOMIC DNA]</scope>
    <source>
        <strain evidence="3 4">NRRL B-24793</strain>
    </source>
</reference>
<dbReference type="PANTHER" id="PTHR43669">
    <property type="entry name" value="5-KETO-D-GLUCONATE 5-REDUCTASE"/>
    <property type="match status" value="1"/>
</dbReference>
<dbReference type="PRINTS" id="PR00081">
    <property type="entry name" value="GDHRDH"/>
</dbReference>
<dbReference type="InterPro" id="IPR036291">
    <property type="entry name" value="NAD(P)-bd_dom_sf"/>
</dbReference>
<accession>A0A9X0HZN6</accession>
<proteinExistence type="inferred from homology"/>
<dbReference type="Pfam" id="PF00106">
    <property type="entry name" value="adh_short"/>
    <property type="match status" value="1"/>
</dbReference>
<dbReference type="Gene3D" id="3.40.50.720">
    <property type="entry name" value="NAD(P)-binding Rossmann-like Domain"/>
    <property type="match status" value="1"/>
</dbReference>
<name>A0A9X0HZN6_9ACTN</name>
<dbReference type="CDD" id="cd05233">
    <property type="entry name" value="SDR_c"/>
    <property type="match status" value="1"/>
</dbReference>
<dbReference type="InterPro" id="IPR002347">
    <property type="entry name" value="SDR_fam"/>
</dbReference>
<organism evidence="3 4">
    <name type="scientific">Micromonospora maris</name>
    <dbReference type="NCBI Taxonomy" id="1003110"/>
    <lineage>
        <taxon>Bacteria</taxon>
        <taxon>Bacillati</taxon>
        <taxon>Actinomycetota</taxon>
        <taxon>Actinomycetes</taxon>
        <taxon>Micromonosporales</taxon>
        <taxon>Micromonosporaceae</taxon>
        <taxon>Micromonospora</taxon>
    </lineage>
</organism>
<sequence length="254" mass="26535">MPGAAVVVTGAGSGIGAALAERLAAVGARVIVNDLDAEAAQAVAARIGGHACPGDAADPAGVADLVDFARRRLGGVDLYCANAGVAPAGDADDRAWETAWRVNVMSHVHAARELLPHWLAAGRGRLLVTASAAGLLTMLGNAPYAVTKHAALSFAEWLRATYAHRGIVVQALCPQGVRTPMLAAGDAMSSALLDATAVTTDQVADCVLEALDDDRFLVLPHPQVADWYAQRAADPDRWLRGMNRLQQQTEHRDA</sequence>
<evidence type="ECO:0000256" key="2">
    <source>
        <dbReference type="ARBA" id="ARBA00023002"/>
    </source>
</evidence>